<dbReference type="InterPro" id="IPR033939">
    <property type="entry name" value="BCAT_family"/>
</dbReference>
<comment type="catalytic activity">
    <reaction evidence="13 17">
        <text>L-leucine + 2-oxoglutarate = 4-methyl-2-oxopentanoate + L-glutamate</text>
        <dbReference type="Rhea" id="RHEA:18321"/>
        <dbReference type="ChEBI" id="CHEBI:16810"/>
        <dbReference type="ChEBI" id="CHEBI:17865"/>
        <dbReference type="ChEBI" id="CHEBI:29985"/>
        <dbReference type="ChEBI" id="CHEBI:57427"/>
        <dbReference type="EC" id="2.6.1.42"/>
    </reaction>
</comment>
<comment type="pathway">
    <text evidence="2 18">Amino-acid biosynthesis; L-isoleucine biosynthesis; L-isoleucine from 2-oxobutanoate: step 4/4.</text>
</comment>
<name>A0A090KUP8_9BACI</name>
<dbReference type="GO" id="GO:0009098">
    <property type="term" value="P:L-leucine biosynthetic process"/>
    <property type="evidence" value="ECO:0007669"/>
    <property type="project" value="UniProtKB-UniPathway"/>
</dbReference>
<dbReference type="eggNOG" id="COG0115">
    <property type="taxonomic scope" value="Bacteria"/>
</dbReference>
<comment type="catalytic activity">
    <reaction evidence="12 17">
        <text>L-isoleucine + 2-oxoglutarate = (S)-3-methyl-2-oxopentanoate + L-glutamate</text>
        <dbReference type="Rhea" id="RHEA:24801"/>
        <dbReference type="ChEBI" id="CHEBI:16810"/>
        <dbReference type="ChEBI" id="CHEBI:29985"/>
        <dbReference type="ChEBI" id="CHEBI:35146"/>
        <dbReference type="ChEBI" id="CHEBI:58045"/>
        <dbReference type="EC" id="2.6.1.42"/>
    </reaction>
</comment>
<dbReference type="GO" id="GO:0009099">
    <property type="term" value="P:L-valine biosynthetic process"/>
    <property type="evidence" value="ECO:0007669"/>
    <property type="project" value="UniProtKB-UniPathway"/>
</dbReference>
<proteinExistence type="inferred from homology"/>
<keyword evidence="8 17" id="KW-0808">Transferase</keyword>
<sequence>MNQVSKIDFIKAEKLKEKPDPDTLQFGKNFTDYMFMMDFDGENGWVNPIIKPFESITLSPASFVFHYGQAVFEGLKAYKTIDERSVIFRPEKHIARLNASCKRLCIPPLDSELVLEALTTLVELEKDWIPEKEGTSLYIRPFVISTEPYLGVRPSHHYKFMIILSPVGAYYSDGQLNPVKIYVEDEYVRAVKGGVGHVKTPGNYAASILAQERANEVGYEQVLWLDGKENKYIEEVGSMNIFFKINGEIYTPKLNGSILPGVTRDSVIQIVHDWGIPLHEELISIDDLYETYQKGQLEEVFGTGTAATISPVGELKWEEHVMTINHFETGEFAKKLYETMTGFHYGKIEDKFGWIKEL</sequence>
<dbReference type="SUPFAM" id="SSF56752">
    <property type="entry name" value="D-aminoacid aminotransferase-like PLP-dependent enzymes"/>
    <property type="match status" value="1"/>
</dbReference>
<dbReference type="Gene3D" id="3.20.10.10">
    <property type="entry name" value="D-amino Acid Aminotransferase, subunit A, domain 2"/>
    <property type="match status" value="1"/>
</dbReference>
<comment type="pathway">
    <text evidence="3 18">Amino-acid biosynthesis; L-valine biosynthesis; L-valine from pyruvate: step 4/4.</text>
</comment>
<dbReference type="PANTHER" id="PTHR11825">
    <property type="entry name" value="SUBGROUP IIII AMINOTRANSFERASE"/>
    <property type="match status" value="1"/>
</dbReference>
<dbReference type="PIRSF" id="PIRSF006468">
    <property type="entry name" value="BCAT1"/>
    <property type="match status" value="1"/>
</dbReference>
<keyword evidence="10 17" id="KW-0100">Branched-chain amino acid biosynthesis</keyword>
<dbReference type="UniPathway" id="UPA00048">
    <property type="reaction ID" value="UER00073"/>
</dbReference>
<dbReference type="Gene3D" id="3.30.470.10">
    <property type="match status" value="1"/>
</dbReference>
<dbReference type="PROSITE" id="PS00770">
    <property type="entry name" value="AA_TRANSFER_CLASS_4"/>
    <property type="match status" value="1"/>
</dbReference>
<dbReference type="InterPro" id="IPR043132">
    <property type="entry name" value="BCAT-like_C"/>
</dbReference>
<protein>
    <recommendedName>
        <fullName evidence="17">Branched-chain-amino-acid aminotransferase</fullName>
        <ecNumber evidence="17">2.6.1.42</ecNumber>
    </recommendedName>
</protein>
<dbReference type="InterPro" id="IPR005786">
    <property type="entry name" value="B_amino_transII"/>
</dbReference>
<evidence type="ECO:0000256" key="2">
    <source>
        <dbReference type="ARBA" id="ARBA00004824"/>
    </source>
</evidence>
<evidence type="ECO:0000256" key="4">
    <source>
        <dbReference type="ARBA" id="ARBA00005072"/>
    </source>
</evidence>
<comment type="pathway">
    <text evidence="4 18">Amino-acid biosynthesis; L-leucine biosynthesis; L-leucine from 3-methyl-2-oxobutanoate: step 4/4.</text>
</comment>
<keyword evidence="9 16" id="KW-0663">Pyridoxal phosphate</keyword>
<dbReference type="Pfam" id="PF01063">
    <property type="entry name" value="Aminotran_4"/>
    <property type="match status" value="1"/>
</dbReference>
<dbReference type="AlphaFoldDB" id="A0A090KUP8"/>
<evidence type="ECO:0000256" key="14">
    <source>
        <dbReference type="PIRSR" id="PIRSR006468-1"/>
    </source>
</evidence>
<evidence type="ECO:0000256" key="3">
    <source>
        <dbReference type="ARBA" id="ARBA00004931"/>
    </source>
</evidence>
<keyword evidence="20" id="KW-1185">Reference proteome</keyword>
<dbReference type="GO" id="GO:0009097">
    <property type="term" value="P:isoleucine biosynthetic process"/>
    <property type="evidence" value="ECO:0007669"/>
    <property type="project" value="UniProtKB-UniPathway"/>
</dbReference>
<dbReference type="EMBL" id="CCRF01000072">
    <property type="protein sequence ID" value="CEE02429.1"/>
    <property type="molecule type" value="Genomic_DNA"/>
</dbReference>
<dbReference type="STRING" id="35841.B4167_1220"/>
<evidence type="ECO:0000256" key="17">
    <source>
        <dbReference type="RuleBase" id="RU004517"/>
    </source>
</evidence>
<dbReference type="InterPro" id="IPR001544">
    <property type="entry name" value="Aminotrans_IV"/>
</dbReference>
<dbReference type="UniPathway" id="UPA00047">
    <property type="reaction ID" value="UER00058"/>
</dbReference>
<evidence type="ECO:0000313" key="19">
    <source>
        <dbReference type="EMBL" id="CEE02429.1"/>
    </source>
</evidence>
<evidence type="ECO:0000256" key="11">
    <source>
        <dbReference type="ARBA" id="ARBA00048212"/>
    </source>
</evidence>
<dbReference type="PATRIC" id="fig|35841.6.peg.1239"/>
<dbReference type="NCBIfam" id="TIGR01123">
    <property type="entry name" value="ilvE_II"/>
    <property type="match status" value="1"/>
</dbReference>
<dbReference type="GO" id="GO:0004084">
    <property type="term" value="F:branched-chain-amino-acid transaminase activity"/>
    <property type="evidence" value="ECO:0007669"/>
    <property type="project" value="UniProtKB-EC"/>
</dbReference>
<dbReference type="InterPro" id="IPR018300">
    <property type="entry name" value="Aminotrans_IV_CS"/>
</dbReference>
<evidence type="ECO:0000313" key="20">
    <source>
        <dbReference type="Proteomes" id="UP000040576"/>
    </source>
</evidence>
<evidence type="ECO:0000256" key="1">
    <source>
        <dbReference type="ARBA" id="ARBA00001933"/>
    </source>
</evidence>
<evidence type="ECO:0000256" key="18">
    <source>
        <dbReference type="RuleBase" id="RU004519"/>
    </source>
</evidence>
<evidence type="ECO:0000256" key="8">
    <source>
        <dbReference type="ARBA" id="ARBA00022679"/>
    </source>
</evidence>
<keyword evidence="7 17" id="KW-0028">Amino-acid biosynthesis</keyword>
<evidence type="ECO:0000256" key="15">
    <source>
        <dbReference type="RuleBase" id="RU004106"/>
    </source>
</evidence>
<dbReference type="Proteomes" id="UP000040576">
    <property type="component" value="Unassembled WGS sequence"/>
</dbReference>
<evidence type="ECO:0000256" key="13">
    <source>
        <dbReference type="ARBA" id="ARBA00049229"/>
    </source>
</evidence>
<evidence type="ECO:0000256" key="6">
    <source>
        <dbReference type="ARBA" id="ARBA00022576"/>
    </source>
</evidence>
<dbReference type="PANTHER" id="PTHR11825:SF44">
    <property type="entry name" value="BRANCHED-CHAIN-AMINO-ACID AMINOTRANSFERASE"/>
    <property type="match status" value="1"/>
</dbReference>
<dbReference type="UniPathway" id="UPA00049">
    <property type="reaction ID" value="UER00062"/>
</dbReference>
<dbReference type="CDD" id="cd01557">
    <property type="entry name" value="BCAT_beta_family"/>
    <property type="match status" value="1"/>
</dbReference>
<evidence type="ECO:0000256" key="9">
    <source>
        <dbReference type="ARBA" id="ARBA00022898"/>
    </source>
</evidence>
<feature type="modified residue" description="N6-(pyridoxal phosphate)lysine" evidence="14">
    <location>
        <position position="199"/>
    </location>
</feature>
<reference evidence="19 20" key="1">
    <citation type="submission" date="2014-07" db="EMBL/GenBank/DDBJ databases">
        <authorList>
            <person name="Wibberg Daniel"/>
        </authorList>
    </citation>
    <scope>NUCLEOTIDE SEQUENCE [LARGE SCALE GENOMIC DNA]</scope>
</reference>
<comment type="catalytic activity">
    <reaction evidence="11 17">
        <text>L-valine + 2-oxoglutarate = 3-methyl-2-oxobutanoate + L-glutamate</text>
        <dbReference type="Rhea" id="RHEA:24813"/>
        <dbReference type="ChEBI" id="CHEBI:11851"/>
        <dbReference type="ChEBI" id="CHEBI:16810"/>
        <dbReference type="ChEBI" id="CHEBI:29985"/>
        <dbReference type="ChEBI" id="CHEBI:57762"/>
        <dbReference type="EC" id="2.6.1.42"/>
    </reaction>
</comment>
<evidence type="ECO:0000256" key="5">
    <source>
        <dbReference type="ARBA" id="ARBA00009320"/>
    </source>
</evidence>
<dbReference type="RefSeq" id="WP_034771903.1">
    <property type="nucleotide sequence ID" value="NZ_CCRF01000072.1"/>
</dbReference>
<dbReference type="InterPro" id="IPR043131">
    <property type="entry name" value="BCAT-like_N"/>
</dbReference>
<keyword evidence="6 17" id="KW-0032">Aminotransferase</keyword>
<dbReference type="InterPro" id="IPR036038">
    <property type="entry name" value="Aminotransferase-like"/>
</dbReference>
<evidence type="ECO:0000256" key="10">
    <source>
        <dbReference type="ARBA" id="ARBA00023304"/>
    </source>
</evidence>
<evidence type="ECO:0000256" key="7">
    <source>
        <dbReference type="ARBA" id="ARBA00022605"/>
    </source>
</evidence>
<comment type="cofactor">
    <cofactor evidence="1 16">
        <name>pyridoxal 5'-phosphate</name>
        <dbReference type="ChEBI" id="CHEBI:597326"/>
    </cofactor>
</comment>
<evidence type="ECO:0000256" key="16">
    <source>
        <dbReference type="RuleBase" id="RU004516"/>
    </source>
</evidence>
<accession>A0A090KUP8</accession>
<dbReference type="EC" id="2.6.1.42" evidence="17"/>
<evidence type="ECO:0000256" key="12">
    <source>
        <dbReference type="ARBA" id="ARBA00048798"/>
    </source>
</evidence>
<gene>
    <name evidence="19" type="primary">ilvE3</name>
    <name evidence="19" type="ORF">BT1A1_2611</name>
</gene>
<organism evidence="19 20">
    <name type="scientific">Caldibacillus thermoamylovorans</name>
    <dbReference type="NCBI Taxonomy" id="35841"/>
    <lineage>
        <taxon>Bacteria</taxon>
        <taxon>Bacillati</taxon>
        <taxon>Bacillota</taxon>
        <taxon>Bacilli</taxon>
        <taxon>Bacillales</taxon>
        <taxon>Bacillaceae</taxon>
        <taxon>Caldibacillus</taxon>
    </lineage>
</organism>
<comment type="similarity">
    <text evidence="5 15">Belongs to the class-IV pyridoxal-phosphate-dependent aminotransferase family.</text>
</comment>
<dbReference type="NCBIfam" id="NF009897">
    <property type="entry name" value="PRK13357.1"/>
    <property type="match status" value="1"/>
</dbReference>